<sequence length="85" mass="9196">YIVNPVNDLLLIVFRLGYNTHLWVIVSLSGLNFASQASRSVCSDSCPPGSRVARRKGEPICCFDCVPCAEGEVSNETGVTCLTMN</sequence>
<reference evidence="3" key="1">
    <citation type="submission" date="2015-09" db="EMBL/GenBank/DDBJ databases">
        <authorList>
            <person name="Sai Rama Sridatta P."/>
        </authorList>
    </citation>
    <scope>NUCLEOTIDE SEQUENCE [LARGE SCALE GENOMIC DNA]</scope>
</reference>
<evidence type="ECO:0000259" key="1">
    <source>
        <dbReference type="Pfam" id="PF07562"/>
    </source>
</evidence>
<reference evidence="2" key="3">
    <citation type="submission" date="2025-09" db="UniProtKB">
        <authorList>
            <consortium name="Ensembl"/>
        </authorList>
    </citation>
    <scope>IDENTIFICATION</scope>
</reference>
<dbReference type="InterPro" id="IPR000068">
    <property type="entry name" value="GPCR_3_Ca_sens_rcpt-rel"/>
</dbReference>
<dbReference type="Gene3D" id="2.10.50.30">
    <property type="entry name" value="GPCR, family 3, nine cysteines domain"/>
    <property type="match status" value="1"/>
</dbReference>
<dbReference type="GO" id="GO:0004930">
    <property type="term" value="F:G protein-coupled receptor activity"/>
    <property type="evidence" value="ECO:0007669"/>
    <property type="project" value="InterPro"/>
</dbReference>
<dbReference type="Proteomes" id="UP000314980">
    <property type="component" value="Unassembled WGS sequence"/>
</dbReference>
<feature type="domain" description="GPCR family 3 nine cysteines" evidence="1">
    <location>
        <begin position="39"/>
        <end position="81"/>
    </location>
</feature>
<proteinExistence type="predicted"/>
<dbReference type="InParanoid" id="A0A4W6D6G0"/>
<dbReference type="PANTHER" id="PTHR24061">
    <property type="entry name" value="CALCIUM-SENSING RECEPTOR-RELATED"/>
    <property type="match status" value="1"/>
</dbReference>
<dbReference type="Pfam" id="PF07562">
    <property type="entry name" value="NCD3G"/>
    <property type="match status" value="1"/>
</dbReference>
<name>A0A4W6D6G0_LATCA</name>
<dbReference type="GeneTree" id="ENSGT00940000178628"/>
<organism evidence="2 3">
    <name type="scientific">Lates calcarifer</name>
    <name type="common">Barramundi</name>
    <name type="synonym">Holocentrus calcarifer</name>
    <dbReference type="NCBI Taxonomy" id="8187"/>
    <lineage>
        <taxon>Eukaryota</taxon>
        <taxon>Metazoa</taxon>
        <taxon>Chordata</taxon>
        <taxon>Craniata</taxon>
        <taxon>Vertebrata</taxon>
        <taxon>Euteleostomi</taxon>
        <taxon>Actinopterygii</taxon>
        <taxon>Neopterygii</taxon>
        <taxon>Teleostei</taxon>
        <taxon>Neoteleostei</taxon>
        <taxon>Acanthomorphata</taxon>
        <taxon>Carangaria</taxon>
        <taxon>Carangaria incertae sedis</taxon>
        <taxon>Centropomidae</taxon>
        <taxon>Lates</taxon>
    </lineage>
</organism>
<evidence type="ECO:0000313" key="2">
    <source>
        <dbReference type="Ensembl" id="ENSLCAP00010020686.1"/>
    </source>
</evidence>
<dbReference type="InterPro" id="IPR011500">
    <property type="entry name" value="GPCR_3_9-Cys_dom"/>
</dbReference>
<keyword evidence="3" id="KW-1185">Reference proteome</keyword>
<dbReference type="GO" id="GO:0005886">
    <property type="term" value="C:plasma membrane"/>
    <property type="evidence" value="ECO:0007669"/>
    <property type="project" value="TreeGrafter"/>
</dbReference>
<dbReference type="InterPro" id="IPR038550">
    <property type="entry name" value="GPCR_3_9-Cys_sf"/>
</dbReference>
<accession>A0A4W6D6G0</accession>
<dbReference type="AlphaFoldDB" id="A0A4W6D6G0"/>
<reference evidence="2" key="2">
    <citation type="submission" date="2025-08" db="UniProtKB">
        <authorList>
            <consortium name="Ensembl"/>
        </authorList>
    </citation>
    <scope>IDENTIFICATION</scope>
</reference>
<dbReference type="PANTHER" id="PTHR24061:SF511">
    <property type="entry name" value="EXTRACELLULAR CALCIUM-SENSING RECEPTOR-RELATED"/>
    <property type="match status" value="1"/>
</dbReference>
<evidence type="ECO:0000313" key="3">
    <source>
        <dbReference type="Proteomes" id="UP000314980"/>
    </source>
</evidence>
<dbReference type="Ensembl" id="ENSLCAT00010021142.1">
    <property type="protein sequence ID" value="ENSLCAP00010020686.1"/>
    <property type="gene ID" value="ENSLCAG00010009778.1"/>
</dbReference>
<protein>
    <recommendedName>
        <fullName evidence="1">GPCR family 3 nine cysteines domain-containing protein</fullName>
    </recommendedName>
</protein>